<reference evidence="1 2" key="1">
    <citation type="submission" date="2019-02" db="EMBL/GenBank/DDBJ databases">
        <title>Deep-cultivation of Planctomycetes and their phenomic and genomic characterization uncovers novel biology.</title>
        <authorList>
            <person name="Wiegand S."/>
            <person name="Jogler M."/>
            <person name="Boedeker C."/>
            <person name="Pinto D."/>
            <person name="Vollmers J."/>
            <person name="Rivas-Marin E."/>
            <person name="Kohn T."/>
            <person name="Peeters S.H."/>
            <person name="Heuer A."/>
            <person name="Rast P."/>
            <person name="Oberbeckmann S."/>
            <person name="Bunk B."/>
            <person name="Jeske O."/>
            <person name="Meyerdierks A."/>
            <person name="Storesund J.E."/>
            <person name="Kallscheuer N."/>
            <person name="Luecker S."/>
            <person name="Lage O.M."/>
            <person name="Pohl T."/>
            <person name="Merkel B.J."/>
            <person name="Hornburger P."/>
            <person name="Mueller R.-W."/>
            <person name="Bruemmer F."/>
            <person name="Labrenz M."/>
            <person name="Spormann A.M."/>
            <person name="Op den Camp H."/>
            <person name="Overmann J."/>
            <person name="Amann R."/>
            <person name="Jetten M.S.M."/>
            <person name="Mascher T."/>
            <person name="Medema M.H."/>
            <person name="Devos D.P."/>
            <person name="Kaster A.-K."/>
            <person name="Ovreas L."/>
            <person name="Rohde M."/>
            <person name="Galperin M.Y."/>
            <person name="Jogler C."/>
        </authorList>
    </citation>
    <scope>NUCLEOTIDE SEQUENCE [LARGE SCALE GENOMIC DNA]</scope>
    <source>
        <strain evidence="1 2">ETA_A1</strain>
    </source>
</reference>
<dbReference type="Proteomes" id="UP000319576">
    <property type="component" value="Chromosome"/>
</dbReference>
<dbReference type="OrthoDB" id="279442at2"/>
<dbReference type="KEGG" id="uli:ETAA1_51020"/>
<protein>
    <submittedName>
        <fullName evidence="1">Uncharacterized protein</fullName>
    </submittedName>
</protein>
<evidence type="ECO:0000313" key="2">
    <source>
        <dbReference type="Proteomes" id="UP000319576"/>
    </source>
</evidence>
<keyword evidence="2" id="KW-1185">Reference proteome</keyword>
<proteinExistence type="predicted"/>
<dbReference type="EMBL" id="CP036273">
    <property type="protein sequence ID" value="QDU23111.1"/>
    <property type="molecule type" value="Genomic_DNA"/>
</dbReference>
<accession>A0A517Y023</accession>
<name>A0A517Y023_9BACT</name>
<dbReference type="AlphaFoldDB" id="A0A517Y023"/>
<evidence type="ECO:0000313" key="1">
    <source>
        <dbReference type="EMBL" id="QDU23111.1"/>
    </source>
</evidence>
<sequence>MASERFTVGDLTAVVGDNAAAGEHRAGYNGLWSLTHRTEPTNLFVPAVAGFNLEHIFDGQTLDPPDQNTLFFEPRNAPMRLRRLSDRAAELHQPPTPTFHLESWTRFTFVEPDAIDITFRCKAHQHVFRRGYIGLFWASYINAPDDKSLYFRSPTGWAQHCTPAHNALSTVRHAADAFDATFADGHRDCLYKSLSPLRFREPFFYGLFRGHVLMVMFDRTAGIRFAHSPSGGGFNKEADTSNPAWDFQLLVPKYDVMTEYGFRARVVYRERCSRAAVVAEYEKWRASLAGK</sequence>
<organism evidence="1 2">
    <name type="scientific">Urbifossiella limnaea</name>
    <dbReference type="NCBI Taxonomy" id="2528023"/>
    <lineage>
        <taxon>Bacteria</taxon>
        <taxon>Pseudomonadati</taxon>
        <taxon>Planctomycetota</taxon>
        <taxon>Planctomycetia</taxon>
        <taxon>Gemmatales</taxon>
        <taxon>Gemmataceae</taxon>
        <taxon>Urbifossiella</taxon>
    </lineage>
</organism>
<gene>
    <name evidence="1" type="ORF">ETAA1_51020</name>
</gene>
<dbReference type="RefSeq" id="WP_145243212.1">
    <property type="nucleotide sequence ID" value="NZ_CP036273.1"/>
</dbReference>